<reference evidence="3 4" key="1">
    <citation type="submission" date="2016-03" db="EMBL/GenBank/DDBJ databases">
        <title>Cyphomyrmex costatus WGS genome.</title>
        <authorList>
            <person name="Nygaard S."/>
            <person name="Hu H."/>
            <person name="Boomsma J."/>
            <person name="Zhang G."/>
        </authorList>
    </citation>
    <scope>NUCLEOTIDE SEQUENCE [LARGE SCALE GENOMIC DNA]</scope>
    <source>
        <strain evidence="3">MS0001</strain>
        <tissue evidence="3">Whole body</tissue>
    </source>
</reference>
<dbReference type="PANTHER" id="PTHR21879:SF27">
    <property type="entry name" value="OSIRIS 10A"/>
    <property type="match status" value="1"/>
</dbReference>
<feature type="signal peptide" evidence="2">
    <location>
        <begin position="1"/>
        <end position="19"/>
    </location>
</feature>
<keyword evidence="1" id="KW-0472">Membrane</keyword>
<proteinExistence type="predicted"/>
<dbReference type="AlphaFoldDB" id="A0A195C0K7"/>
<dbReference type="STRING" id="456900.A0A195C0K7"/>
<evidence type="ECO:0008006" key="5">
    <source>
        <dbReference type="Google" id="ProtNLM"/>
    </source>
</evidence>
<evidence type="ECO:0000256" key="2">
    <source>
        <dbReference type="SAM" id="SignalP"/>
    </source>
</evidence>
<evidence type="ECO:0000313" key="4">
    <source>
        <dbReference type="Proteomes" id="UP000078542"/>
    </source>
</evidence>
<protein>
    <recommendedName>
        <fullName evidence="5">Osiris 10</fullName>
    </recommendedName>
</protein>
<dbReference type="EMBL" id="KQ978379">
    <property type="protein sequence ID" value="KYM94429.1"/>
    <property type="molecule type" value="Genomic_DNA"/>
</dbReference>
<sequence length="335" mass="37776">MKSKLRYLSLLVLVSTSFTVIMEPKEHITLDDGHSYSFNEVLGSCLTKNEHGTFECVNRGILSTLQSLNDKDCLEFGKMRLDRAEGYGRDLLDLDYDPKDFGNVIKAAARLMERRNVKWNLDNIYPGLQMRIGPMLNGNGILEFVLNERVPSYGDRQTGTDVMSSNQFEERPPVGSTIKTTGLVANSRSISIISGRQLTRHILLPFLLGFKFNLASLIPLMFGFLLIVTKKALLLTKMALFLIGLLGWNTLSSGAPAVPPYSPNAFNGFHTYGHETPGGVYTHYDYHYPQRPYRPLQDYSPYDQHVIREVVNVYDGNSDSGQSKQNTRNFVFDSK</sequence>
<gene>
    <name evidence="3" type="ORF">ALC62_14872</name>
</gene>
<accession>A0A195C0K7</accession>
<keyword evidence="1" id="KW-1133">Transmembrane helix</keyword>
<evidence type="ECO:0000256" key="1">
    <source>
        <dbReference type="SAM" id="Phobius"/>
    </source>
</evidence>
<evidence type="ECO:0000313" key="3">
    <source>
        <dbReference type="EMBL" id="KYM94429.1"/>
    </source>
</evidence>
<organism evidence="3 4">
    <name type="scientific">Cyphomyrmex costatus</name>
    <dbReference type="NCBI Taxonomy" id="456900"/>
    <lineage>
        <taxon>Eukaryota</taxon>
        <taxon>Metazoa</taxon>
        <taxon>Ecdysozoa</taxon>
        <taxon>Arthropoda</taxon>
        <taxon>Hexapoda</taxon>
        <taxon>Insecta</taxon>
        <taxon>Pterygota</taxon>
        <taxon>Neoptera</taxon>
        <taxon>Endopterygota</taxon>
        <taxon>Hymenoptera</taxon>
        <taxon>Apocrita</taxon>
        <taxon>Aculeata</taxon>
        <taxon>Formicoidea</taxon>
        <taxon>Formicidae</taxon>
        <taxon>Myrmicinae</taxon>
        <taxon>Cyphomyrmex</taxon>
    </lineage>
</organism>
<dbReference type="Pfam" id="PF07898">
    <property type="entry name" value="DUF1676"/>
    <property type="match status" value="1"/>
</dbReference>
<keyword evidence="2" id="KW-0732">Signal</keyword>
<feature type="transmembrane region" description="Helical" evidence="1">
    <location>
        <begin position="202"/>
        <end position="227"/>
    </location>
</feature>
<name>A0A195C0K7_9HYME</name>
<feature type="chain" id="PRO_5008269790" description="Osiris 10" evidence="2">
    <location>
        <begin position="20"/>
        <end position="335"/>
    </location>
</feature>
<keyword evidence="1" id="KW-0812">Transmembrane</keyword>
<dbReference type="Proteomes" id="UP000078542">
    <property type="component" value="Unassembled WGS sequence"/>
</dbReference>
<dbReference type="InterPro" id="IPR012464">
    <property type="entry name" value="DUF1676"/>
</dbReference>
<dbReference type="GO" id="GO:0016020">
    <property type="term" value="C:membrane"/>
    <property type="evidence" value="ECO:0007669"/>
    <property type="project" value="TreeGrafter"/>
</dbReference>
<dbReference type="PANTHER" id="PTHR21879">
    <property type="entry name" value="FI03362P-RELATED-RELATED"/>
    <property type="match status" value="1"/>
</dbReference>
<keyword evidence="4" id="KW-1185">Reference proteome</keyword>